<evidence type="ECO:0000313" key="2">
    <source>
        <dbReference type="EMBL" id="KCV67374.1"/>
    </source>
</evidence>
<name>A0A058YZG7_FONAL</name>
<gene>
    <name evidence="2" type="ORF">H696_06201</name>
</gene>
<keyword evidence="3" id="KW-1185">Reference proteome</keyword>
<sequence>GAGAGAGVSSHRPPVGRCGGWQAPPDDGRLGGRRGGPPSEGWGRSSSGPWRPEGLLLGERAGCRARRCGQGQGCCRGSGGGGRRRGDRPEPRVQVPGHGQAAGMMAGSVRAPKGRTCASVCGSTCVRVGVGAGVSCRMSPSPPPNPHPACLLFLVLSLSLPLCFLSSRPALGSAALPWCACARSLANYTSHITCCSV</sequence>
<feature type="non-terminal residue" evidence="2">
    <location>
        <position position="1"/>
    </location>
</feature>
<reference evidence="2" key="1">
    <citation type="submission" date="2013-04" db="EMBL/GenBank/DDBJ databases">
        <title>The Genome Sequence of Fonticula alba ATCC 38817.</title>
        <authorList>
            <consortium name="The Broad Institute Genomics Platform"/>
            <person name="Russ C."/>
            <person name="Cuomo C."/>
            <person name="Burger G."/>
            <person name="Gray M.W."/>
            <person name="Holland P.W.H."/>
            <person name="King N."/>
            <person name="Lang F.B.F."/>
            <person name="Roger A.J."/>
            <person name="Ruiz-Trillo I."/>
            <person name="Brown M."/>
            <person name="Walker B."/>
            <person name="Young S."/>
            <person name="Zeng Q."/>
            <person name="Gargeya S."/>
            <person name="Fitzgerald M."/>
            <person name="Haas B."/>
            <person name="Abouelleil A."/>
            <person name="Allen A.W."/>
            <person name="Alvarado L."/>
            <person name="Arachchi H.M."/>
            <person name="Berlin A.M."/>
            <person name="Chapman S.B."/>
            <person name="Gainer-Dewar J."/>
            <person name="Goldberg J."/>
            <person name="Griggs A."/>
            <person name="Gujja S."/>
            <person name="Hansen M."/>
            <person name="Howarth C."/>
            <person name="Imamovic A."/>
            <person name="Ireland A."/>
            <person name="Larimer J."/>
            <person name="McCowan C."/>
            <person name="Murphy C."/>
            <person name="Pearson M."/>
            <person name="Poon T.W."/>
            <person name="Priest M."/>
            <person name="Roberts A."/>
            <person name="Saif S."/>
            <person name="Shea T."/>
            <person name="Sisk P."/>
            <person name="Sykes S."/>
            <person name="Wortman J."/>
            <person name="Nusbaum C."/>
            <person name="Birren B."/>
        </authorList>
    </citation>
    <scope>NUCLEOTIDE SEQUENCE [LARGE SCALE GENOMIC DNA]</scope>
    <source>
        <strain evidence="2">ATCC 38817</strain>
    </source>
</reference>
<dbReference type="Proteomes" id="UP000030693">
    <property type="component" value="Unassembled WGS sequence"/>
</dbReference>
<dbReference type="GeneID" id="20530926"/>
<organism evidence="2">
    <name type="scientific">Fonticula alba</name>
    <name type="common">Slime mold</name>
    <dbReference type="NCBI Taxonomy" id="691883"/>
    <lineage>
        <taxon>Eukaryota</taxon>
        <taxon>Rotosphaerida</taxon>
        <taxon>Fonticulaceae</taxon>
        <taxon>Fonticula</taxon>
    </lineage>
</organism>
<evidence type="ECO:0000256" key="1">
    <source>
        <dbReference type="SAM" id="MobiDB-lite"/>
    </source>
</evidence>
<feature type="region of interest" description="Disordered" evidence="1">
    <location>
        <begin position="67"/>
        <end position="101"/>
    </location>
</feature>
<proteinExistence type="predicted"/>
<feature type="region of interest" description="Disordered" evidence="1">
    <location>
        <begin position="1"/>
        <end position="53"/>
    </location>
</feature>
<evidence type="ECO:0000313" key="3">
    <source>
        <dbReference type="Proteomes" id="UP000030693"/>
    </source>
</evidence>
<dbReference type="RefSeq" id="XP_009498220.1">
    <property type="nucleotide sequence ID" value="XM_009499945.1"/>
</dbReference>
<dbReference type="AlphaFoldDB" id="A0A058YZG7"/>
<protein>
    <submittedName>
        <fullName evidence="2">Uncharacterized protein</fullName>
    </submittedName>
</protein>
<accession>A0A058YZG7</accession>
<feature type="compositionally biased region" description="Gly residues" evidence="1">
    <location>
        <begin position="70"/>
        <end position="81"/>
    </location>
</feature>
<feature type="compositionally biased region" description="Low complexity" evidence="1">
    <location>
        <begin position="36"/>
        <end position="53"/>
    </location>
</feature>
<dbReference type="EMBL" id="KB932229">
    <property type="protein sequence ID" value="KCV67374.1"/>
    <property type="molecule type" value="Genomic_DNA"/>
</dbReference>